<reference evidence="1 2" key="1">
    <citation type="submission" date="2019-11" db="EMBL/GenBank/DDBJ databases">
        <title>Spirosoma endbachense sp. nov., isolated from a natural salt meadow.</title>
        <authorList>
            <person name="Rojas J."/>
            <person name="Ambika Manirajan B."/>
            <person name="Ratering S."/>
            <person name="Suarez C."/>
            <person name="Geissler-Plaum R."/>
            <person name="Schnell S."/>
        </authorList>
    </citation>
    <scope>NUCLEOTIDE SEQUENCE [LARGE SCALE GENOMIC DNA]</scope>
    <source>
        <strain evidence="1 2">I-24</strain>
    </source>
</reference>
<keyword evidence="2" id="KW-1185">Reference proteome</keyword>
<dbReference type="EMBL" id="CP045997">
    <property type="protein sequence ID" value="QHW00612.1"/>
    <property type="molecule type" value="Genomic_DNA"/>
</dbReference>
<name>A0A6P1W585_9BACT</name>
<dbReference type="RefSeq" id="WP_162391004.1">
    <property type="nucleotide sequence ID" value="NZ_CP045997.1"/>
</dbReference>
<organism evidence="1 2">
    <name type="scientific">Spirosoma endbachense</name>
    <dbReference type="NCBI Taxonomy" id="2666025"/>
    <lineage>
        <taxon>Bacteria</taxon>
        <taxon>Pseudomonadati</taxon>
        <taxon>Bacteroidota</taxon>
        <taxon>Cytophagia</taxon>
        <taxon>Cytophagales</taxon>
        <taxon>Cytophagaceae</taxon>
        <taxon>Spirosoma</taxon>
    </lineage>
</organism>
<evidence type="ECO:0000313" key="1">
    <source>
        <dbReference type="EMBL" id="QHW00612.1"/>
    </source>
</evidence>
<accession>A0A6P1W585</accession>
<sequence length="58" mass="6323">MPTKEASSVAGLYKYGKMLPSAPGWRSSKTKTTTKKPGDLVQGFLTMYCNAQSGVYIF</sequence>
<dbReference type="KEGG" id="senf:GJR95_38790"/>
<dbReference type="Proteomes" id="UP000464577">
    <property type="component" value="Chromosome"/>
</dbReference>
<dbReference type="AlphaFoldDB" id="A0A6P1W585"/>
<evidence type="ECO:0000313" key="2">
    <source>
        <dbReference type="Proteomes" id="UP000464577"/>
    </source>
</evidence>
<proteinExistence type="predicted"/>
<gene>
    <name evidence="1" type="ORF">GJR95_38790</name>
</gene>
<protein>
    <submittedName>
        <fullName evidence="1">Uncharacterized protein</fullName>
    </submittedName>
</protein>